<organism evidence="11">
    <name type="scientific">Amblyomma cajennense</name>
    <name type="common">Cayenne tick</name>
    <name type="synonym">Acarus cajennensis</name>
    <dbReference type="NCBI Taxonomy" id="34607"/>
    <lineage>
        <taxon>Eukaryota</taxon>
        <taxon>Metazoa</taxon>
        <taxon>Ecdysozoa</taxon>
        <taxon>Arthropoda</taxon>
        <taxon>Chelicerata</taxon>
        <taxon>Arachnida</taxon>
        <taxon>Acari</taxon>
        <taxon>Parasitiformes</taxon>
        <taxon>Ixodida</taxon>
        <taxon>Ixodoidea</taxon>
        <taxon>Ixodidae</taxon>
        <taxon>Amblyomminae</taxon>
        <taxon>Amblyomma</taxon>
    </lineage>
</organism>
<dbReference type="PANTHER" id="PTHR28607:SF4">
    <property type="entry name" value="TRANSMEMBRANE PROTEIN"/>
    <property type="match status" value="1"/>
</dbReference>
<keyword evidence="4 10" id="KW-0732">Signal</keyword>
<dbReference type="PANTHER" id="PTHR28607">
    <property type="entry name" value="EXPRESSED PROTEIN"/>
    <property type="match status" value="1"/>
</dbReference>
<keyword evidence="6 9" id="KW-0472">Membrane</keyword>
<dbReference type="AlphaFoldDB" id="A0A023FDR2"/>
<feature type="signal peptide" evidence="10">
    <location>
        <begin position="1"/>
        <end position="16"/>
    </location>
</feature>
<comment type="subcellular location">
    <subcellularLocation>
        <location evidence="1">Membrane</location>
        <topology evidence="1">Single-pass type I membrane protein</topology>
    </subcellularLocation>
</comment>
<evidence type="ECO:0000256" key="4">
    <source>
        <dbReference type="ARBA" id="ARBA00022729"/>
    </source>
</evidence>
<feature type="transmembrane region" description="Helical" evidence="9">
    <location>
        <begin position="73"/>
        <end position="93"/>
    </location>
</feature>
<evidence type="ECO:0000313" key="11">
    <source>
        <dbReference type="EMBL" id="JAC19657.1"/>
    </source>
</evidence>
<dbReference type="Pfam" id="PF06679">
    <property type="entry name" value="DUF1180"/>
    <property type="match status" value="1"/>
</dbReference>
<feature type="region of interest" description="Disordered" evidence="8">
    <location>
        <begin position="119"/>
        <end position="138"/>
    </location>
</feature>
<dbReference type="GO" id="GO:0016020">
    <property type="term" value="C:membrane"/>
    <property type="evidence" value="ECO:0007669"/>
    <property type="project" value="UniProtKB-SubCell"/>
</dbReference>
<dbReference type="InterPro" id="IPR009565">
    <property type="entry name" value="FAM174-like"/>
</dbReference>
<accession>A0A023FDR2</accession>
<dbReference type="EMBL" id="GBBK01004825">
    <property type="protein sequence ID" value="JAC19657.1"/>
    <property type="molecule type" value="mRNA"/>
</dbReference>
<proteinExistence type="evidence at transcript level"/>
<keyword evidence="3 9" id="KW-0812">Transmembrane</keyword>
<comment type="similarity">
    <text evidence="2">Belongs to the FAM174 family.</text>
</comment>
<evidence type="ECO:0000256" key="5">
    <source>
        <dbReference type="ARBA" id="ARBA00022989"/>
    </source>
</evidence>
<evidence type="ECO:0000256" key="6">
    <source>
        <dbReference type="ARBA" id="ARBA00023136"/>
    </source>
</evidence>
<evidence type="ECO:0000256" key="9">
    <source>
        <dbReference type="SAM" id="Phobius"/>
    </source>
</evidence>
<protein>
    <submittedName>
        <fullName evidence="11">Putative secreted protein</fullName>
    </submittedName>
</protein>
<evidence type="ECO:0000256" key="8">
    <source>
        <dbReference type="SAM" id="MobiDB-lite"/>
    </source>
</evidence>
<sequence length="138" mass="15348">MFTTLLAAACWLSVSAAEKAVEKAVESPTTPSPLTVHEQVVTSAGNATRRNSTTTTFFNIAGMEQANGVVLRAFYVIVGVMMIILVYFVVRIVRSRYRRSKTRRYGIIASHSAELEMQPLDRADDEEEETTLFEAGKR</sequence>
<keyword evidence="7" id="KW-0325">Glycoprotein</keyword>
<reference evidence="11" key="1">
    <citation type="submission" date="2014-03" db="EMBL/GenBank/DDBJ databases">
        <title>The sialotranscriptome of Amblyomma triste, Amblyomma parvum and Amblyomma cajennense ticks, uncovered by 454-based RNA-seq.</title>
        <authorList>
            <person name="Garcia G.R."/>
            <person name="Gardinassi L.G."/>
            <person name="Ribeiro J.M."/>
            <person name="Anatriello E."/>
            <person name="Ferreira B.R."/>
            <person name="Moreira H.N."/>
            <person name="Mafra C."/>
            <person name="Olegario M.M."/>
            <person name="Szabo P.J."/>
            <person name="Miranda-Santos I.K."/>
            <person name="Maruyama S.R."/>
        </authorList>
    </citation>
    <scope>NUCLEOTIDE SEQUENCE</scope>
    <source>
        <strain evidence="11">Uberlandia</strain>
        <tissue evidence="11">Salivary glands</tissue>
    </source>
</reference>
<name>A0A023FDR2_AMBCJ</name>
<evidence type="ECO:0000256" key="7">
    <source>
        <dbReference type="ARBA" id="ARBA00023180"/>
    </source>
</evidence>
<evidence type="ECO:0000256" key="3">
    <source>
        <dbReference type="ARBA" id="ARBA00022692"/>
    </source>
</evidence>
<evidence type="ECO:0000256" key="10">
    <source>
        <dbReference type="SAM" id="SignalP"/>
    </source>
</evidence>
<evidence type="ECO:0000256" key="2">
    <source>
        <dbReference type="ARBA" id="ARBA00006986"/>
    </source>
</evidence>
<keyword evidence="5 9" id="KW-1133">Transmembrane helix</keyword>
<evidence type="ECO:0000256" key="1">
    <source>
        <dbReference type="ARBA" id="ARBA00004479"/>
    </source>
</evidence>
<feature type="chain" id="PRO_5001520784" evidence="10">
    <location>
        <begin position="17"/>
        <end position="138"/>
    </location>
</feature>